<feature type="region of interest" description="Disordered" evidence="5">
    <location>
        <begin position="834"/>
        <end position="914"/>
    </location>
</feature>
<sequence length="1335" mass="143210">MTSQLLLDLDETTTEDWGFNALGSHGAPRLVEPYTELPRRPICLFALANKCQLFVAAGSQGVTVGSLEELRKATAENNSVAATTIAFSEEVLYLVFTSDEKHLVIVSTTGSLYVFLVEAFKNGPSPEPIISIPVGDIKDIKANPYIGKELAILSQDGGLIIYNIETQSSNSVVSAGAKSFAWSPKGKQLVVGKNDGTLQQYTPTGDARASIPRPEELEQGHFALNITWLETHLFVVVYSAPQTPEEHDFTSYIVKREKADNIIKFLKIFDPCPPYGDESRFGSFYVDVLKNWQEDIPYLILMSAAPSADISIFTTEESFSLLDDNTRASLPMSEDDTSPVGMAIDFSSSEPVSEPCKGVDECAPLPILWVLNNEGNICAWHIVSQQGIKKGTASLKKVYEPYLKNIEIAASSEPISESAPPVSTNSVSSANTASPFSSIQSDPSSGKQTGFGFSLDSAVPVSTNNFGSSTTATTPFFGSSGFGTSASTSTPSFGSSGFASSASTAAPVFDSSASKAAPAFGSSGFGASASKATPAFGSSGFGSSTPANIPTFGASSFGSTAVPTFGASGFGSFGSSAAPDSGTFTSDSSDSTAVPVFGSSNFGSSTDSPFATMNKSSSESPFSSLNKPAETVKPLNASVGESPFGVLNNKSIESPFAKFNKPSETGETENPFGASSGSSPFASFNKTTESPFANLGTASEAIENGQSKISNANAFSSTVTPLSKSSGISPFASFNKNSGSPFASLNAPENKSTSPSIFGSTNSSDSAFGSKFDISKTPFSSANAGFSLGTLIEPTANEGAKTYETVQTEALATSVFNMGKFSSLDNLKTAGAEINGDVKNKEPGVENPSEHKDHKADVEELETNAKEPIAEVESPQADEEPEADVEESEADVEESEADVEEPEADVEEPKVGVEEPEVDIEVPEADVEKSIAEVEVEKSDKTHAKNFEDESKVKTEFDEAVETPVKIIKQQKVTYAEPEVRYEIEEIIRPSEPKIIKQVEVKYAEPVVKYDIVKKIVIPPAAEMPAFSDLDSNYGETPALSKDSIENEYSTLYEDIEAEFGVLAKNVKLLAEFIHDHKNVYHTSEPMETNDFTTLRLSESHYIGDIFQRMQNEVSKSLENYKNCDSNIEQLKTTVEELEFKLPRILEIIKARTDDDNAHRMRYRSLSFEDAAMQKKLRNNLKALDQMVHKAESEILVLKSKIYRVNQSPFSSSTNTSGPSLEGIEASIQKISRMARRRANEVHGLAALVQELRVGSGNNSQLSIGSANNNTTLNNGDVSFSLSINTSNNNYNTSRMSALAEVDLISMGAKRAFKARVSELFRSRDSASVTNSFTL</sequence>
<dbReference type="InterPro" id="IPR015943">
    <property type="entry name" value="WD40/YVTN_repeat-like_dom_sf"/>
</dbReference>
<dbReference type="Pfam" id="PF16755">
    <property type="entry name" value="Beta-prop_NUP159_NUP214"/>
    <property type="match status" value="1"/>
</dbReference>
<dbReference type="STRING" id="857566.A0A1E3PHG9"/>
<evidence type="ECO:0000313" key="7">
    <source>
        <dbReference type="EMBL" id="ODQ64750.1"/>
    </source>
</evidence>
<feature type="compositionally biased region" description="Acidic residues" evidence="5">
    <location>
        <begin position="876"/>
        <end position="906"/>
    </location>
</feature>
<dbReference type="Gene3D" id="2.130.10.10">
    <property type="entry name" value="YVTN repeat-like/Quinoprotein amine dehydrogenase"/>
    <property type="match status" value="1"/>
</dbReference>
<evidence type="ECO:0000259" key="6">
    <source>
        <dbReference type="Pfam" id="PF16755"/>
    </source>
</evidence>
<dbReference type="Proteomes" id="UP000095009">
    <property type="component" value="Unassembled WGS sequence"/>
</dbReference>
<evidence type="ECO:0000313" key="8">
    <source>
        <dbReference type="Proteomes" id="UP000095009"/>
    </source>
</evidence>
<comment type="subcellular location">
    <subcellularLocation>
        <location evidence="1">Nucleus</location>
    </subcellularLocation>
</comment>
<dbReference type="InterPro" id="IPR039462">
    <property type="entry name" value="Nup159/Nup146_N"/>
</dbReference>
<feature type="region of interest" description="Disordered" evidence="5">
    <location>
        <begin position="413"/>
        <end position="448"/>
    </location>
</feature>
<proteinExistence type="predicted"/>
<reference evidence="7 8" key="1">
    <citation type="journal article" date="2016" name="Proc. Natl. Acad. Sci. U.S.A.">
        <title>Comparative genomics of biotechnologically important yeasts.</title>
        <authorList>
            <person name="Riley R."/>
            <person name="Haridas S."/>
            <person name="Wolfe K.H."/>
            <person name="Lopes M.R."/>
            <person name="Hittinger C.T."/>
            <person name="Goeker M."/>
            <person name="Salamov A.A."/>
            <person name="Wisecaver J.H."/>
            <person name="Long T.M."/>
            <person name="Calvey C.H."/>
            <person name="Aerts A.L."/>
            <person name="Barry K.W."/>
            <person name="Choi C."/>
            <person name="Clum A."/>
            <person name="Coughlan A.Y."/>
            <person name="Deshpande S."/>
            <person name="Douglass A.P."/>
            <person name="Hanson S.J."/>
            <person name="Klenk H.-P."/>
            <person name="LaButti K.M."/>
            <person name="Lapidus A."/>
            <person name="Lindquist E.A."/>
            <person name="Lipzen A.M."/>
            <person name="Meier-Kolthoff J.P."/>
            <person name="Ohm R.A."/>
            <person name="Otillar R.P."/>
            <person name="Pangilinan J.L."/>
            <person name="Peng Y."/>
            <person name="Rokas A."/>
            <person name="Rosa C.A."/>
            <person name="Scheuner C."/>
            <person name="Sibirny A.A."/>
            <person name="Slot J.C."/>
            <person name="Stielow J.B."/>
            <person name="Sun H."/>
            <person name="Kurtzman C.P."/>
            <person name="Blackwell M."/>
            <person name="Grigoriev I.V."/>
            <person name="Jeffries T.W."/>
        </authorList>
    </citation>
    <scope>NUCLEOTIDE SEQUENCE [LARGE SCALE GENOMIC DNA]</scope>
    <source>
        <strain evidence="7 8">DSM 6958</strain>
    </source>
</reference>
<name>A0A1E3PHG9_9ASCO</name>
<dbReference type="GO" id="GO:0005634">
    <property type="term" value="C:nucleus"/>
    <property type="evidence" value="ECO:0007669"/>
    <property type="project" value="UniProtKB-SubCell"/>
</dbReference>
<feature type="compositionally biased region" description="Low complexity" evidence="5">
    <location>
        <begin position="413"/>
        <end position="445"/>
    </location>
</feature>
<evidence type="ECO:0000256" key="4">
    <source>
        <dbReference type="SAM" id="Coils"/>
    </source>
</evidence>
<feature type="region of interest" description="Disordered" evidence="5">
    <location>
        <begin position="657"/>
        <end position="679"/>
    </location>
</feature>
<feature type="domain" description="Nucleoporin Nup159/Nup146 N-terminal" evidence="6">
    <location>
        <begin position="38"/>
        <end position="377"/>
    </location>
</feature>
<keyword evidence="4" id="KW-0175">Coiled coil</keyword>
<evidence type="ECO:0000256" key="3">
    <source>
        <dbReference type="ARBA" id="ARBA00023242"/>
    </source>
</evidence>
<organism evidence="7 8">
    <name type="scientific">Nadsonia fulvescens var. elongata DSM 6958</name>
    <dbReference type="NCBI Taxonomy" id="857566"/>
    <lineage>
        <taxon>Eukaryota</taxon>
        <taxon>Fungi</taxon>
        <taxon>Dikarya</taxon>
        <taxon>Ascomycota</taxon>
        <taxon>Saccharomycotina</taxon>
        <taxon>Dipodascomycetes</taxon>
        <taxon>Dipodascales</taxon>
        <taxon>Dipodascales incertae sedis</taxon>
        <taxon>Nadsonia</taxon>
    </lineage>
</organism>
<evidence type="ECO:0000256" key="1">
    <source>
        <dbReference type="ARBA" id="ARBA00004123"/>
    </source>
</evidence>
<keyword evidence="3" id="KW-0539">Nucleus</keyword>
<evidence type="ECO:0000256" key="2">
    <source>
        <dbReference type="ARBA" id="ARBA00022448"/>
    </source>
</evidence>
<keyword evidence="2" id="KW-0813">Transport</keyword>
<dbReference type="OrthoDB" id="248320at2759"/>
<protein>
    <recommendedName>
        <fullName evidence="6">Nucleoporin Nup159/Nup146 N-terminal domain-containing protein</fullName>
    </recommendedName>
</protein>
<feature type="coiled-coil region" evidence="4">
    <location>
        <begin position="1174"/>
        <end position="1201"/>
    </location>
</feature>
<dbReference type="SUPFAM" id="SSF117289">
    <property type="entry name" value="Nucleoporin domain"/>
    <property type="match status" value="1"/>
</dbReference>
<dbReference type="EMBL" id="KV454411">
    <property type="protein sequence ID" value="ODQ64750.1"/>
    <property type="molecule type" value="Genomic_DNA"/>
</dbReference>
<accession>A0A1E3PHG9</accession>
<keyword evidence="8" id="KW-1185">Reference proteome</keyword>
<evidence type="ECO:0000256" key="5">
    <source>
        <dbReference type="SAM" id="MobiDB-lite"/>
    </source>
</evidence>
<gene>
    <name evidence="7" type="ORF">NADFUDRAFT_52374</name>
</gene>
<feature type="compositionally biased region" description="Basic and acidic residues" evidence="5">
    <location>
        <begin position="836"/>
        <end position="869"/>
    </location>
</feature>